<dbReference type="SUPFAM" id="SSF75217">
    <property type="entry name" value="alpha/beta knot"/>
    <property type="match status" value="1"/>
</dbReference>
<dbReference type="InterPro" id="IPR004441">
    <property type="entry name" value="rRNA_MeTrfase_TrmH"/>
</dbReference>
<accession>A0A1H2FV90</accession>
<dbReference type="RefSeq" id="WP_092232954.1">
    <property type="nucleotide sequence ID" value="NZ_FNLL01000004.1"/>
</dbReference>
<dbReference type="GO" id="GO:0032259">
    <property type="term" value="P:methylation"/>
    <property type="evidence" value="ECO:0007669"/>
    <property type="project" value="UniProtKB-KW"/>
</dbReference>
<dbReference type="GO" id="GO:0005829">
    <property type="term" value="C:cytosol"/>
    <property type="evidence" value="ECO:0007669"/>
    <property type="project" value="TreeGrafter"/>
</dbReference>
<evidence type="ECO:0000256" key="1">
    <source>
        <dbReference type="ARBA" id="ARBA00022603"/>
    </source>
</evidence>
<dbReference type="InterPro" id="IPR029028">
    <property type="entry name" value="Alpha/beta_knot_MTases"/>
</dbReference>
<dbReference type="Gene3D" id="3.40.1280.10">
    <property type="match status" value="1"/>
</dbReference>
<keyword evidence="2" id="KW-0808">Transferase</keyword>
<reference evidence="5" key="1">
    <citation type="submission" date="2016-10" db="EMBL/GenBank/DDBJ databases">
        <authorList>
            <person name="Varghese N."/>
            <person name="Submissions S."/>
        </authorList>
    </citation>
    <scope>NUCLEOTIDE SEQUENCE [LARGE SCALE GENOMIC DNA]</scope>
    <source>
        <strain evidence="5">DSM 3384</strain>
    </source>
</reference>
<dbReference type="Proteomes" id="UP000199608">
    <property type="component" value="Unassembled WGS sequence"/>
</dbReference>
<keyword evidence="5" id="KW-1185">Reference proteome</keyword>
<dbReference type="InterPro" id="IPR001537">
    <property type="entry name" value="SpoU_MeTrfase"/>
</dbReference>
<feature type="domain" description="tRNA/rRNA methyltransferase SpoU type" evidence="3">
    <location>
        <begin position="119"/>
        <end position="258"/>
    </location>
</feature>
<dbReference type="CDD" id="cd18097">
    <property type="entry name" value="SpoU-like"/>
    <property type="match status" value="1"/>
</dbReference>
<dbReference type="GO" id="GO:0006396">
    <property type="term" value="P:RNA processing"/>
    <property type="evidence" value="ECO:0007669"/>
    <property type="project" value="InterPro"/>
</dbReference>
<protein>
    <submittedName>
        <fullName evidence="4">SpoU rRNA Methylase family protein</fullName>
    </submittedName>
</protein>
<evidence type="ECO:0000259" key="3">
    <source>
        <dbReference type="Pfam" id="PF00588"/>
    </source>
</evidence>
<dbReference type="PANTHER" id="PTHR46429">
    <property type="entry name" value="23S RRNA (GUANOSINE-2'-O-)-METHYLTRANSFERASE RLMB"/>
    <property type="match status" value="1"/>
</dbReference>
<evidence type="ECO:0000313" key="5">
    <source>
        <dbReference type="Proteomes" id="UP000199608"/>
    </source>
</evidence>
<dbReference type="GO" id="GO:0008173">
    <property type="term" value="F:RNA methyltransferase activity"/>
    <property type="evidence" value="ECO:0007669"/>
    <property type="project" value="InterPro"/>
</dbReference>
<proteinExistence type="predicted"/>
<dbReference type="InterPro" id="IPR029026">
    <property type="entry name" value="tRNA_m1G_MTases_N"/>
</dbReference>
<dbReference type="AlphaFoldDB" id="A0A1H2FV90"/>
<dbReference type="GO" id="GO:0003723">
    <property type="term" value="F:RNA binding"/>
    <property type="evidence" value="ECO:0007669"/>
    <property type="project" value="InterPro"/>
</dbReference>
<dbReference type="Pfam" id="PF00588">
    <property type="entry name" value="SpoU_methylase"/>
    <property type="match status" value="1"/>
</dbReference>
<keyword evidence="1 4" id="KW-0489">Methyltransferase</keyword>
<evidence type="ECO:0000313" key="4">
    <source>
        <dbReference type="EMBL" id="SDU11256.1"/>
    </source>
</evidence>
<dbReference type="EMBL" id="FNLL01000004">
    <property type="protein sequence ID" value="SDU11256.1"/>
    <property type="molecule type" value="Genomic_DNA"/>
</dbReference>
<gene>
    <name evidence="4" type="ORF">SAMN04487931_104361</name>
</gene>
<sequence length="265" mass="29731">MDTFGFTKKKLLSIPLETRHKHMINWLSGFYQKLTTNRINRTSLDLFTRQYNQILDWTGMTPFIAPDTGTARLWIESISDRIHYHRSATGKTVRDHDLLKRVQTNDLSRAVNQIDLDCHVALDGLRSLFNVGSIFRTCEAAGFNSVILGNTPGKEHPGVRKTAMGAHEWIEQEKVEDLAHALIEKKAKGFQIIGVETIAGARPFHEVSWKKKTIVVFGNEEYGISSHVMAACDAFAYIPMFGKKNSINVANAVAVICFQVASTIP</sequence>
<dbReference type="PANTHER" id="PTHR46429:SF1">
    <property type="entry name" value="23S RRNA (GUANOSINE-2'-O-)-METHYLTRANSFERASE RLMB"/>
    <property type="match status" value="1"/>
</dbReference>
<organism evidence="4 5">
    <name type="scientific">Desulfobacula phenolica</name>
    <dbReference type="NCBI Taxonomy" id="90732"/>
    <lineage>
        <taxon>Bacteria</taxon>
        <taxon>Pseudomonadati</taxon>
        <taxon>Thermodesulfobacteriota</taxon>
        <taxon>Desulfobacteria</taxon>
        <taxon>Desulfobacterales</taxon>
        <taxon>Desulfobacteraceae</taxon>
        <taxon>Desulfobacula</taxon>
    </lineage>
</organism>
<evidence type="ECO:0000256" key="2">
    <source>
        <dbReference type="ARBA" id="ARBA00022679"/>
    </source>
</evidence>
<name>A0A1H2FV90_9BACT</name>